<comment type="caution">
    <text evidence="1">The sequence shown here is derived from an EMBL/GenBank/DDBJ whole genome shotgun (WGS) entry which is preliminary data.</text>
</comment>
<dbReference type="EMBL" id="BKCP01000002">
    <property type="protein sequence ID" value="GER25122.1"/>
    <property type="molecule type" value="Genomic_DNA"/>
</dbReference>
<keyword evidence="2" id="KW-1185">Reference proteome</keyword>
<name>A0A5A7NXB9_STRAF</name>
<organism evidence="1 2">
    <name type="scientific">Striga asiatica</name>
    <name type="common">Asiatic witchweed</name>
    <name type="synonym">Buchnera asiatica</name>
    <dbReference type="NCBI Taxonomy" id="4170"/>
    <lineage>
        <taxon>Eukaryota</taxon>
        <taxon>Viridiplantae</taxon>
        <taxon>Streptophyta</taxon>
        <taxon>Embryophyta</taxon>
        <taxon>Tracheophyta</taxon>
        <taxon>Spermatophyta</taxon>
        <taxon>Magnoliopsida</taxon>
        <taxon>eudicotyledons</taxon>
        <taxon>Gunneridae</taxon>
        <taxon>Pentapetalae</taxon>
        <taxon>asterids</taxon>
        <taxon>lamiids</taxon>
        <taxon>Lamiales</taxon>
        <taxon>Orobanchaceae</taxon>
        <taxon>Buchnereae</taxon>
        <taxon>Striga</taxon>
    </lineage>
</organism>
<dbReference type="Proteomes" id="UP000325081">
    <property type="component" value="Unassembled WGS sequence"/>
</dbReference>
<accession>A0A5A7NXB9</accession>
<protein>
    <submittedName>
        <fullName evidence="1">Transcription factor kayak</fullName>
    </submittedName>
</protein>
<evidence type="ECO:0000313" key="2">
    <source>
        <dbReference type="Proteomes" id="UP000325081"/>
    </source>
</evidence>
<gene>
    <name evidence="1" type="ORF">STAS_00692</name>
</gene>
<proteinExistence type="predicted"/>
<sequence length="214" mass="23668">MWCCEGRRSGSEIEVQGRSSDRALVPARMTAEKEARRCVRTGSRLDGRSSGRRRSDVGGLLAESTETLEDAGEGNRQFTVLAMVVSWQGWWLLAYRRSCGGECCLSLCGGYRVSLPCRRRRWSTGKKSVSAGGNSKRWRFKVKDLVRRSQSKGSKSRIVLLTDETKAVREMPAGGCVILAPQPRGAIGMAARSGRYCGVRTCRTGRIWWGSLVT</sequence>
<reference evidence="2" key="1">
    <citation type="journal article" date="2019" name="Curr. Biol.">
        <title>Genome Sequence of Striga asiatica Provides Insight into the Evolution of Plant Parasitism.</title>
        <authorList>
            <person name="Yoshida S."/>
            <person name="Kim S."/>
            <person name="Wafula E.K."/>
            <person name="Tanskanen J."/>
            <person name="Kim Y.M."/>
            <person name="Honaas L."/>
            <person name="Yang Z."/>
            <person name="Spallek T."/>
            <person name="Conn C.E."/>
            <person name="Ichihashi Y."/>
            <person name="Cheong K."/>
            <person name="Cui S."/>
            <person name="Der J.P."/>
            <person name="Gundlach H."/>
            <person name="Jiao Y."/>
            <person name="Hori C."/>
            <person name="Ishida J.K."/>
            <person name="Kasahara H."/>
            <person name="Kiba T."/>
            <person name="Kim M.S."/>
            <person name="Koo N."/>
            <person name="Laohavisit A."/>
            <person name="Lee Y.H."/>
            <person name="Lumba S."/>
            <person name="McCourt P."/>
            <person name="Mortimer J.C."/>
            <person name="Mutuku J.M."/>
            <person name="Nomura T."/>
            <person name="Sasaki-Sekimoto Y."/>
            <person name="Seto Y."/>
            <person name="Wang Y."/>
            <person name="Wakatake T."/>
            <person name="Sakakibara H."/>
            <person name="Demura T."/>
            <person name="Yamaguchi S."/>
            <person name="Yoneyama K."/>
            <person name="Manabe R.I."/>
            <person name="Nelson D.C."/>
            <person name="Schulman A.H."/>
            <person name="Timko M.P."/>
            <person name="dePamphilis C.W."/>
            <person name="Choi D."/>
            <person name="Shirasu K."/>
        </authorList>
    </citation>
    <scope>NUCLEOTIDE SEQUENCE [LARGE SCALE GENOMIC DNA]</scope>
    <source>
        <strain evidence="2">cv. UVA1</strain>
    </source>
</reference>
<evidence type="ECO:0000313" key="1">
    <source>
        <dbReference type="EMBL" id="GER25122.1"/>
    </source>
</evidence>
<dbReference type="AlphaFoldDB" id="A0A5A7NXB9"/>